<name>A0A0F9ELS8_9ZZZZ</name>
<dbReference type="Gene3D" id="3.40.1440.10">
    <property type="entry name" value="GIY-YIG endonuclease"/>
    <property type="match status" value="1"/>
</dbReference>
<organism evidence="2">
    <name type="scientific">marine sediment metagenome</name>
    <dbReference type="NCBI Taxonomy" id="412755"/>
    <lineage>
        <taxon>unclassified sequences</taxon>
        <taxon>metagenomes</taxon>
        <taxon>ecological metagenomes</taxon>
    </lineage>
</organism>
<dbReference type="AlphaFoldDB" id="A0A0F9ELS8"/>
<dbReference type="Pfam" id="PF01541">
    <property type="entry name" value="GIY-YIG"/>
    <property type="match status" value="1"/>
</dbReference>
<gene>
    <name evidence="2" type="ORF">LCGC14_2411740</name>
</gene>
<feature type="domain" description="GIY-YIG" evidence="1">
    <location>
        <begin position="3"/>
        <end position="85"/>
    </location>
</feature>
<sequence length="114" mass="12789">MKLYHYVYKITNTINGKFYIGKHSTDNLDDGYTGSGFALKKAIKIYGKNKFKKEILGFFDTSGDAYHEEYLLTDGLSNNILSYNMARGGMGGGEFSDESAARVLIPKLSNILRR</sequence>
<dbReference type="CDD" id="cd10444">
    <property type="entry name" value="GIY-YIG_SegABCDEFG"/>
    <property type="match status" value="1"/>
</dbReference>
<dbReference type="PROSITE" id="PS50164">
    <property type="entry name" value="GIY_YIG"/>
    <property type="match status" value="1"/>
</dbReference>
<dbReference type="InterPro" id="IPR000305">
    <property type="entry name" value="GIY-YIG_endonuc"/>
</dbReference>
<protein>
    <recommendedName>
        <fullName evidence="1">GIY-YIG domain-containing protein</fullName>
    </recommendedName>
</protein>
<comment type="caution">
    <text evidence="2">The sequence shown here is derived from an EMBL/GenBank/DDBJ whole genome shotgun (WGS) entry which is preliminary data.</text>
</comment>
<evidence type="ECO:0000259" key="1">
    <source>
        <dbReference type="PROSITE" id="PS50164"/>
    </source>
</evidence>
<accession>A0A0F9ELS8</accession>
<dbReference type="EMBL" id="LAZR01036453">
    <property type="protein sequence ID" value="KKL24798.1"/>
    <property type="molecule type" value="Genomic_DNA"/>
</dbReference>
<reference evidence="2" key="1">
    <citation type="journal article" date="2015" name="Nature">
        <title>Complex archaea that bridge the gap between prokaryotes and eukaryotes.</title>
        <authorList>
            <person name="Spang A."/>
            <person name="Saw J.H."/>
            <person name="Jorgensen S.L."/>
            <person name="Zaremba-Niedzwiedzka K."/>
            <person name="Martijn J."/>
            <person name="Lind A.E."/>
            <person name="van Eijk R."/>
            <person name="Schleper C."/>
            <person name="Guy L."/>
            <person name="Ettema T.J."/>
        </authorList>
    </citation>
    <scope>NUCLEOTIDE SEQUENCE</scope>
</reference>
<evidence type="ECO:0000313" key="2">
    <source>
        <dbReference type="EMBL" id="KKL24798.1"/>
    </source>
</evidence>
<dbReference type="InterPro" id="IPR035901">
    <property type="entry name" value="GIY-YIG_endonuc_sf"/>
</dbReference>
<dbReference type="SMART" id="SM00465">
    <property type="entry name" value="GIYc"/>
    <property type="match status" value="1"/>
</dbReference>
<dbReference type="SUPFAM" id="SSF82771">
    <property type="entry name" value="GIY-YIG endonuclease"/>
    <property type="match status" value="1"/>
</dbReference>
<proteinExistence type="predicted"/>